<organism evidence="1 2">
    <name type="scientific">Aspergillus tanneri</name>
    <dbReference type="NCBI Taxonomy" id="1220188"/>
    <lineage>
        <taxon>Eukaryota</taxon>
        <taxon>Fungi</taxon>
        <taxon>Dikarya</taxon>
        <taxon>Ascomycota</taxon>
        <taxon>Pezizomycotina</taxon>
        <taxon>Eurotiomycetes</taxon>
        <taxon>Eurotiomycetidae</taxon>
        <taxon>Eurotiales</taxon>
        <taxon>Aspergillaceae</taxon>
        <taxon>Aspergillus</taxon>
        <taxon>Aspergillus subgen. Circumdati</taxon>
    </lineage>
</organism>
<comment type="caution">
    <text evidence="1">The sequence shown here is derived from an EMBL/GenBank/DDBJ whole genome shotgun (WGS) entry which is preliminary data.</text>
</comment>
<evidence type="ECO:0000313" key="2">
    <source>
        <dbReference type="Proteomes" id="UP000324241"/>
    </source>
</evidence>
<dbReference type="AlphaFoldDB" id="A0A5M9MUX4"/>
<protein>
    <submittedName>
        <fullName evidence="1">Uncharacterized protein</fullName>
    </submittedName>
</protein>
<dbReference type="Proteomes" id="UP000324241">
    <property type="component" value="Unassembled WGS sequence"/>
</dbReference>
<evidence type="ECO:0000313" key="1">
    <source>
        <dbReference type="EMBL" id="KAA8650912.1"/>
    </source>
</evidence>
<dbReference type="OrthoDB" id="2326446at2759"/>
<gene>
    <name evidence="1" type="ORF">ATNIH1004_003602</name>
</gene>
<dbReference type="GeneID" id="54326304"/>
<accession>A0A5M9MUX4</accession>
<sequence length="244" mass="27734">MIPESHPTIALVPINLHNPSEYKELQQQRVICGWSFSDNTLNSYREKQDQKLKSFFWITIATPEPSSTTADPSIIRAGHISLDSYADPPDPELAAADRSVLTIQNLFVLHEYRKGGVAHVAMDMVEDMASREPYGSTDCRFVTVNTMSKKYVYQEGPEWRGLWDQIGETRPTFSVQDWYERRGASEGLGKTIVELVQLVQQECSSPQTMEHAELDPRKTRKMFLFKTASYPNQSSRSSNPINAE</sequence>
<dbReference type="VEuPathDB" id="FungiDB:EYZ11_001879"/>
<proteinExistence type="predicted"/>
<dbReference type="EMBL" id="QUQM01000001">
    <property type="protein sequence ID" value="KAA8650912.1"/>
    <property type="molecule type" value="Genomic_DNA"/>
</dbReference>
<reference evidence="1 2" key="1">
    <citation type="submission" date="2019-08" db="EMBL/GenBank/DDBJ databases">
        <title>The genome sequence of a newly discovered highly antifungal drug resistant Aspergillus species, Aspergillus tanneri NIH 1004.</title>
        <authorList>
            <person name="Mounaud S."/>
            <person name="Singh I."/>
            <person name="Joardar V."/>
            <person name="Pakala S."/>
            <person name="Pakala S."/>
            <person name="Venepally P."/>
            <person name="Chung J.K."/>
            <person name="Losada L."/>
            <person name="Nierman W.C."/>
        </authorList>
    </citation>
    <scope>NUCLEOTIDE SEQUENCE [LARGE SCALE GENOMIC DNA]</scope>
    <source>
        <strain evidence="1 2">NIH1004</strain>
    </source>
</reference>
<name>A0A5M9MUX4_9EURO</name>
<dbReference type="RefSeq" id="XP_033430273.1">
    <property type="nucleotide sequence ID" value="XM_033568278.1"/>
</dbReference>